<dbReference type="Gene3D" id="3.40.50.2000">
    <property type="entry name" value="Glycogen Phosphorylase B"/>
    <property type="match status" value="1"/>
</dbReference>
<evidence type="ECO:0000256" key="3">
    <source>
        <dbReference type="ARBA" id="ARBA00022679"/>
    </source>
</evidence>
<evidence type="ECO:0000256" key="2">
    <source>
        <dbReference type="ARBA" id="ARBA00012621"/>
    </source>
</evidence>
<feature type="site" description="Transition state stabilizer" evidence="7">
    <location>
        <position position="138"/>
    </location>
</feature>
<dbReference type="GO" id="GO:0009245">
    <property type="term" value="P:lipid A biosynthetic process"/>
    <property type="evidence" value="ECO:0007669"/>
    <property type="project" value="TreeGrafter"/>
</dbReference>
<dbReference type="Pfam" id="PF04413">
    <property type="entry name" value="Glycos_transf_N"/>
    <property type="match status" value="1"/>
</dbReference>
<feature type="domain" description="3-deoxy-D-manno-octulosonic-acid transferase N-terminal" evidence="8">
    <location>
        <begin position="41"/>
        <end position="220"/>
    </location>
</feature>
<dbReference type="OrthoDB" id="308383at2759"/>
<feature type="active site" description="Proton acceptor" evidence="6">
    <location>
        <position position="68"/>
    </location>
</feature>
<comment type="caution">
    <text evidence="9">The sequence shown here is derived from an EMBL/GenBank/DDBJ whole genome shotgun (WGS) entry which is preliminary data.</text>
</comment>
<dbReference type="InterPro" id="IPR039901">
    <property type="entry name" value="Kdotransferase"/>
</dbReference>
<proteinExistence type="inferred from homology"/>
<dbReference type="Gene3D" id="3.40.50.11720">
    <property type="entry name" value="3-Deoxy-D-manno-octulosonic-acid transferase, N-terminal domain"/>
    <property type="match status" value="1"/>
</dbReference>
<name>A0A7J6WDH1_THATH</name>
<gene>
    <name evidence="9" type="ORF">FRX31_015455</name>
</gene>
<evidence type="ECO:0000256" key="4">
    <source>
        <dbReference type="ARBA" id="ARBA00031445"/>
    </source>
</evidence>
<dbReference type="AlphaFoldDB" id="A0A7J6WDH1"/>
<evidence type="ECO:0000256" key="5">
    <source>
        <dbReference type="ARBA" id="ARBA00049183"/>
    </source>
</evidence>
<feature type="site" description="Transition state stabilizer" evidence="7">
    <location>
        <position position="218"/>
    </location>
</feature>
<dbReference type="FunFam" id="3.40.50.11720:FF:000001">
    <property type="entry name" value="3-deoxy-D-manno-octulosonic acid transferase"/>
    <property type="match status" value="1"/>
</dbReference>
<evidence type="ECO:0000259" key="8">
    <source>
        <dbReference type="Pfam" id="PF04413"/>
    </source>
</evidence>
<protein>
    <recommendedName>
        <fullName evidence="2">lipid IVA 3-deoxy-D-manno-octulosonic acid transferase</fullName>
        <ecNumber evidence="2">2.4.99.12</ecNumber>
    </recommendedName>
    <alternativeName>
        <fullName evidence="4">Lipid IV(A) 3-deoxy-D-manno-octulosonic acid transferase</fullName>
    </alternativeName>
</protein>
<accession>A0A7J6WDH1</accession>
<keyword evidence="3 9" id="KW-0808">Transferase</keyword>
<dbReference type="EC" id="2.4.99.12" evidence="2"/>
<dbReference type="SUPFAM" id="SSF53756">
    <property type="entry name" value="UDP-Glycosyltransferase/glycogen phosphorylase"/>
    <property type="match status" value="1"/>
</dbReference>
<keyword evidence="10" id="KW-1185">Reference proteome</keyword>
<reference evidence="9 10" key="1">
    <citation type="submission" date="2020-06" db="EMBL/GenBank/DDBJ databases">
        <title>Transcriptomic and genomic resources for Thalictrum thalictroides and T. hernandezii: Facilitating candidate gene discovery in an emerging model plant lineage.</title>
        <authorList>
            <person name="Arias T."/>
            <person name="Riano-Pachon D.M."/>
            <person name="Di Stilio V.S."/>
        </authorList>
    </citation>
    <scope>NUCLEOTIDE SEQUENCE [LARGE SCALE GENOMIC DNA]</scope>
    <source>
        <strain evidence="10">cv. WT478/WT964</strain>
        <tissue evidence="9">Leaves</tissue>
    </source>
</reference>
<dbReference type="FunFam" id="3.40.50.2000:FF:000032">
    <property type="entry name" value="3-deoxy-D-manno-octulosonic acid transferase"/>
    <property type="match status" value="1"/>
</dbReference>
<comment type="catalytic activity">
    <reaction evidence="5">
        <text>lipid IVA (E. coli) + CMP-3-deoxy-beta-D-manno-octulosonate = alpha-Kdo-(2-&gt;6)-lipid IVA (E. coli) + CMP + H(+)</text>
        <dbReference type="Rhea" id="RHEA:28066"/>
        <dbReference type="ChEBI" id="CHEBI:15378"/>
        <dbReference type="ChEBI" id="CHEBI:58603"/>
        <dbReference type="ChEBI" id="CHEBI:60364"/>
        <dbReference type="ChEBI" id="CHEBI:60377"/>
        <dbReference type="ChEBI" id="CHEBI:85987"/>
        <dbReference type="EC" id="2.4.99.12"/>
    </reaction>
</comment>
<dbReference type="GO" id="GO:0043842">
    <property type="term" value="F:Kdo transferase activity"/>
    <property type="evidence" value="ECO:0007669"/>
    <property type="project" value="UniProtKB-EC"/>
</dbReference>
<dbReference type="EMBL" id="JABWDY010018049">
    <property type="protein sequence ID" value="KAF5194957.1"/>
    <property type="molecule type" value="Genomic_DNA"/>
</dbReference>
<dbReference type="PANTHER" id="PTHR42755">
    <property type="entry name" value="3-DEOXY-MANNO-OCTULOSONATE CYTIDYLYLTRANSFERASE"/>
    <property type="match status" value="1"/>
</dbReference>
<dbReference type="InterPro" id="IPR038107">
    <property type="entry name" value="Glycos_transf_N_sf"/>
</dbReference>
<dbReference type="PANTHER" id="PTHR42755:SF1">
    <property type="entry name" value="3-DEOXY-D-MANNO-OCTULOSONIC ACID TRANSFERASE, MITOCHONDRIAL-RELATED"/>
    <property type="match status" value="1"/>
</dbReference>
<sequence>MAREKGKLVYMVYRAMTYSLSPFLYLHLHWRRLRGLEHPLRWPERLGRPSLPRPSGPLLWFHAVSLGEGMAAIPVIKQCVQKQPQFTILMTTTTTSAFNVIKDLLPTDVIYQFAPLDTPVAMDSFLGYWSPNAIMLMESELWPNLILGASRKGIILALLNARISSKSFKLWSGPVALPLISLMLSKFSLIAPLSTQEAIRFQLLHAPPSVISFPGDLKYAVGDDDVPGKESICIKDLQRQLANRPVWMASSVHDGEEEVMLEVHKELLQIYPDAVMIIVPRHPERGKEFTQALQKEGFDVVLRSRDERISPSSNIYVADTLGELRSLYQIMPIAVIGGSFLPGLAGHNISEAAAAGCAVLTGYHVGHFSHMVFAMQQANAFSVRQVSEKRELVEALTELLSDCSALEARRVAAKQAFLALSCGIVGNVWNLVHLHVIIKILSSITI</sequence>
<comment type="similarity">
    <text evidence="1">Belongs to the glycosyltransferase group 1 family. Glycosyltransferase 30 subfamily.</text>
</comment>
<evidence type="ECO:0000313" key="10">
    <source>
        <dbReference type="Proteomes" id="UP000554482"/>
    </source>
</evidence>
<evidence type="ECO:0000313" key="9">
    <source>
        <dbReference type="EMBL" id="KAF5194957.1"/>
    </source>
</evidence>
<organism evidence="9 10">
    <name type="scientific">Thalictrum thalictroides</name>
    <name type="common">Rue-anemone</name>
    <name type="synonym">Anemone thalictroides</name>
    <dbReference type="NCBI Taxonomy" id="46969"/>
    <lineage>
        <taxon>Eukaryota</taxon>
        <taxon>Viridiplantae</taxon>
        <taxon>Streptophyta</taxon>
        <taxon>Embryophyta</taxon>
        <taxon>Tracheophyta</taxon>
        <taxon>Spermatophyta</taxon>
        <taxon>Magnoliopsida</taxon>
        <taxon>Ranunculales</taxon>
        <taxon>Ranunculaceae</taxon>
        <taxon>Thalictroideae</taxon>
        <taxon>Thalictrum</taxon>
    </lineage>
</organism>
<dbReference type="Proteomes" id="UP000554482">
    <property type="component" value="Unassembled WGS sequence"/>
</dbReference>
<dbReference type="InterPro" id="IPR007507">
    <property type="entry name" value="Glycos_transf_N"/>
</dbReference>
<dbReference type="GO" id="GO:0005886">
    <property type="term" value="C:plasma membrane"/>
    <property type="evidence" value="ECO:0007669"/>
    <property type="project" value="TreeGrafter"/>
</dbReference>
<evidence type="ECO:0000256" key="6">
    <source>
        <dbReference type="PIRSR" id="PIRSR639901-1"/>
    </source>
</evidence>
<evidence type="ECO:0000256" key="7">
    <source>
        <dbReference type="PIRSR" id="PIRSR639901-2"/>
    </source>
</evidence>
<evidence type="ECO:0000256" key="1">
    <source>
        <dbReference type="ARBA" id="ARBA00006380"/>
    </source>
</evidence>